<sequence length="669" mass="72639">MPEEQGRPIPPKATSIRDTVPHASSSWTGTPRVEELLARDLATCSSSSDDDNDDDDHGNDSRSEASIDRPHPIMYRRPSGVAYGTSRPVMSSVASPDEEAPFLTPIERKRSRSAECSLLRDSQVIPPKHHRHLRSEESSSSWLARVSRRLFGSRTREQQHHGDEEEDASFPPQPPPQITVQSPDDESTPLLGGNGSPEGGGRDDNGDIDDQWQAALASGTLRTTWQRETKTIVSYALPLVVTFLLQYSINVASVFAAGRIGTLELGAVSLATMSAAITCYAPFQGLATSLDTLCAQAYGSGHRHLVGLQLQRMTCFLLLCFLPVAVLWYHAEPVLNLIIPEPETARLAGRYLRVLIFSGPAFLCFEAGKRFVQAQGLFRATTCVLLVAAPFNVFATWLFVFRLDYGFIGAPVASALSQNLLPVLLFLYVRFVDGRQCWGGFSRRAFSNWGVMLRLALPGMVMLQAEYMAFEVLTLASSRFGPTYLAAQSVVATIASVTYQFPFPVSIAASTRIANLIGAGLVDAARTTGRVTIVVVAVVGLINMTLYSTLRYHIPLLFTRDPAVVAILADTLPLIGLMQVFDALCAGAHALLRGIGRPAVGGYANLFGYYGVALPISFGTAFGLGWKLEGLWFGVTIGLAVVATVEYTFAYLTNWHDAARDAESRNAAG</sequence>
<feature type="transmembrane region" description="Helical" evidence="7">
    <location>
        <begin position="490"/>
        <end position="510"/>
    </location>
</feature>
<feature type="transmembrane region" description="Helical" evidence="7">
    <location>
        <begin position="574"/>
        <end position="595"/>
    </location>
</feature>
<evidence type="ECO:0000256" key="1">
    <source>
        <dbReference type="ARBA" id="ARBA00004141"/>
    </source>
</evidence>
<evidence type="ECO:0000256" key="6">
    <source>
        <dbReference type="SAM" id="MobiDB-lite"/>
    </source>
</evidence>
<evidence type="ECO:0000256" key="2">
    <source>
        <dbReference type="ARBA" id="ARBA00010199"/>
    </source>
</evidence>
<protein>
    <submittedName>
        <fullName evidence="8">Multidrug and toxin extrusion protein</fullName>
    </submittedName>
</protein>
<organism evidence="8 9">
    <name type="scientific">Sodiomyces alkalinus (strain CBS 110278 / VKM F-3762 / F11)</name>
    <name type="common">Alkaliphilic filamentous fungus</name>
    <dbReference type="NCBI Taxonomy" id="1314773"/>
    <lineage>
        <taxon>Eukaryota</taxon>
        <taxon>Fungi</taxon>
        <taxon>Dikarya</taxon>
        <taxon>Ascomycota</taxon>
        <taxon>Pezizomycotina</taxon>
        <taxon>Sordariomycetes</taxon>
        <taxon>Hypocreomycetidae</taxon>
        <taxon>Glomerellales</taxon>
        <taxon>Plectosphaerellaceae</taxon>
        <taxon>Sodiomyces</taxon>
    </lineage>
</organism>
<feature type="transmembrane region" description="Helical" evidence="7">
    <location>
        <begin position="380"/>
        <end position="401"/>
    </location>
</feature>
<evidence type="ECO:0000256" key="4">
    <source>
        <dbReference type="ARBA" id="ARBA00022989"/>
    </source>
</evidence>
<evidence type="ECO:0000256" key="7">
    <source>
        <dbReference type="SAM" id="Phobius"/>
    </source>
</evidence>
<dbReference type="EMBL" id="ML119051">
    <property type="protein sequence ID" value="ROT41828.1"/>
    <property type="molecule type" value="Genomic_DNA"/>
</dbReference>
<evidence type="ECO:0000256" key="3">
    <source>
        <dbReference type="ARBA" id="ARBA00022692"/>
    </source>
</evidence>
<feature type="transmembrane region" description="Helical" evidence="7">
    <location>
        <begin position="407"/>
        <end position="429"/>
    </location>
</feature>
<reference evidence="8 9" key="1">
    <citation type="journal article" date="2018" name="Mol. Ecol.">
        <title>The obligate alkalophilic soda-lake fungus Sodiomyces alkalinus has shifted to a protein diet.</title>
        <authorList>
            <person name="Grum-Grzhimaylo A.A."/>
            <person name="Falkoski D.L."/>
            <person name="van den Heuvel J."/>
            <person name="Valero-Jimenez C.A."/>
            <person name="Min B."/>
            <person name="Choi I.G."/>
            <person name="Lipzen A."/>
            <person name="Daum C.G."/>
            <person name="Aanen D.K."/>
            <person name="Tsang A."/>
            <person name="Henrissat B."/>
            <person name="Bilanenko E.N."/>
            <person name="de Vries R.P."/>
            <person name="van Kan J.A.L."/>
            <person name="Grigoriev I.V."/>
            <person name="Debets A.J.M."/>
        </authorList>
    </citation>
    <scope>NUCLEOTIDE SEQUENCE [LARGE SCALE GENOMIC DNA]</scope>
    <source>
        <strain evidence="8 9">F11</strain>
    </source>
</reference>
<feature type="transmembrane region" description="Helical" evidence="7">
    <location>
        <begin position="607"/>
        <end position="626"/>
    </location>
</feature>
<dbReference type="GeneID" id="39577029"/>
<dbReference type="InterPro" id="IPR045069">
    <property type="entry name" value="MATE_euk"/>
</dbReference>
<dbReference type="InterPro" id="IPR002528">
    <property type="entry name" value="MATE_fam"/>
</dbReference>
<feature type="transmembrane region" description="Helical" evidence="7">
    <location>
        <begin position="632"/>
        <end position="652"/>
    </location>
</feature>
<keyword evidence="4 7" id="KW-1133">Transmembrane helix</keyword>
<keyword evidence="3 7" id="KW-0812">Transmembrane</keyword>
<accession>A0A3N2Q5A0</accession>
<dbReference type="GO" id="GO:0042910">
    <property type="term" value="F:xenobiotic transmembrane transporter activity"/>
    <property type="evidence" value="ECO:0007669"/>
    <property type="project" value="InterPro"/>
</dbReference>
<feature type="transmembrane region" description="Helical" evidence="7">
    <location>
        <begin position="263"/>
        <end position="283"/>
    </location>
</feature>
<dbReference type="Proteomes" id="UP000272025">
    <property type="component" value="Unassembled WGS sequence"/>
</dbReference>
<gene>
    <name evidence="8" type="ORF">SODALDRAFT_286677</name>
</gene>
<evidence type="ECO:0000256" key="5">
    <source>
        <dbReference type="ARBA" id="ARBA00023136"/>
    </source>
</evidence>
<evidence type="ECO:0000313" key="8">
    <source>
        <dbReference type="EMBL" id="ROT41828.1"/>
    </source>
</evidence>
<proteinExistence type="inferred from homology"/>
<dbReference type="GO" id="GO:1990961">
    <property type="term" value="P:xenobiotic detoxification by transmembrane export across the plasma membrane"/>
    <property type="evidence" value="ECO:0007669"/>
    <property type="project" value="InterPro"/>
</dbReference>
<feature type="compositionally biased region" description="Acidic residues" evidence="6">
    <location>
        <begin position="48"/>
        <end position="57"/>
    </location>
</feature>
<comment type="subcellular location">
    <subcellularLocation>
        <location evidence="1">Membrane</location>
        <topology evidence="1">Multi-pass membrane protein</topology>
    </subcellularLocation>
</comment>
<dbReference type="AlphaFoldDB" id="A0A3N2Q5A0"/>
<feature type="compositionally biased region" description="Basic and acidic residues" evidence="6">
    <location>
        <begin position="58"/>
        <end position="71"/>
    </location>
</feature>
<evidence type="ECO:0000313" key="9">
    <source>
        <dbReference type="Proteomes" id="UP000272025"/>
    </source>
</evidence>
<dbReference type="Pfam" id="PF01554">
    <property type="entry name" value="MatE"/>
    <property type="match status" value="2"/>
</dbReference>
<dbReference type="CDD" id="cd13132">
    <property type="entry name" value="MATE_eukaryotic"/>
    <property type="match status" value="1"/>
</dbReference>
<keyword evidence="5 7" id="KW-0472">Membrane</keyword>
<feature type="region of interest" description="Disordered" evidence="6">
    <location>
        <begin position="1"/>
        <end position="139"/>
    </location>
</feature>
<dbReference type="GO" id="GO:0016020">
    <property type="term" value="C:membrane"/>
    <property type="evidence" value="ECO:0007669"/>
    <property type="project" value="UniProtKB-SubCell"/>
</dbReference>
<feature type="region of interest" description="Disordered" evidence="6">
    <location>
        <begin position="153"/>
        <end position="209"/>
    </location>
</feature>
<name>A0A3N2Q5A0_SODAK</name>
<feature type="compositionally biased region" description="Basic and acidic residues" evidence="6">
    <location>
        <begin position="154"/>
        <end position="163"/>
    </location>
</feature>
<dbReference type="NCBIfam" id="TIGR00797">
    <property type="entry name" value="matE"/>
    <property type="match status" value="1"/>
</dbReference>
<feature type="transmembrane region" description="Helical" evidence="7">
    <location>
        <begin position="232"/>
        <end position="257"/>
    </location>
</feature>
<dbReference type="OrthoDB" id="2126698at2759"/>
<dbReference type="GO" id="GO:0015297">
    <property type="term" value="F:antiporter activity"/>
    <property type="evidence" value="ECO:0007669"/>
    <property type="project" value="InterPro"/>
</dbReference>
<keyword evidence="9" id="KW-1185">Reference proteome</keyword>
<comment type="similarity">
    <text evidence="2">Belongs to the multi antimicrobial extrusion (MATE) (TC 2.A.66.1) family.</text>
</comment>
<dbReference type="STRING" id="1314773.A0A3N2Q5A0"/>
<feature type="transmembrane region" description="Helical" evidence="7">
    <location>
        <begin position="313"/>
        <end position="331"/>
    </location>
</feature>
<dbReference type="PANTHER" id="PTHR11206">
    <property type="entry name" value="MULTIDRUG RESISTANCE PROTEIN"/>
    <property type="match status" value="1"/>
</dbReference>
<feature type="transmembrane region" description="Helical" evidence="7">
    <location>
        <begin position="531"/>
        <end position="554"/>
    </location>
</feature>
<dbReference type="RefSeq" id="XP_028469634.1">
    <property type="nucleotide sequence ID" value="XM_028608551.1"/>
</dbReference>
<feature type="transmembrane region" description="Helical" evidence="7">
    <location>
        <begin position="449"/>
        <end position="470"/>
    </location>
</feature>